<accession>A0A5B8RT79</accession>
<gene>
    <name evidence="10 12" type="primary">gshB</name>
    <name evidence="12" type="ORF">FOZ74_06400</name>
</gene>
<dbReference type="Proteomes" id="UP000321199">
    <property type="component" value="Chromosome"/>
</dbReference>
<keyword evidence="3 10" id="KW-0436">Ligase</keyword>
<dbReference type="Gene3D" id="3.30.470.20">
    <property type="entry name" value="ATP-grasp fold, B domain"/>
    <property type="match status" value="1"/>
</dbReference>
<dbReference type="OrthoDB" id="9785415at2"/>
<keyword evidence="9" id="KW-0464">Manganese</keyword>
<dbReference type="GO" id="GO:0004363">
    <property type="term" value="F:glutathione synthase activity"/>
    <property type="evidence" value="ECO:0007669"/>
    <property type="project" value="UniProtKB-UniRule"/>
</dbReference>
<dbReference type="RefSeq" id="WP_146912274.1">
    <property type="nucleotide sequence ID" value="NZ_CP042344.1"/>
</dbReference>
<keyword evidence="4 10" id="KW-0317">Glutathione biosynthesis</keyword>
<keyword evidence="7 10" id="KW-0067">ATP-binding</keyword>
<dbReference type="FunFam" id="3.30.1490.20:FF:000009">
    <property type="entry name" value="Glutathione synthetase"/>
    <property type="match status" value="1"/>
</dbReference>
<dbReference type="Gene3D" id="3.40.50.20">
    <property type="match status" value="1"/>
</dbReference>
<comment type="similarity">
    <text evidence="10">Belongs to the prokaryotic GSH synthase family.</text>
</comment>
<evidence type="ECO:0000256" key="9">
    <source>
        <dbReference type="ARBA" id="ARBA00023211"/>
    </source>
</evidence>
<dbReference type="NCBIfam" id="NF003573">
    <property type="entry name" value="PRK05246.1"/>
    <property type="match status" value="1"/>
</dbReference>
<evidence type="ECO:0000313" key="12">
    <source>
        <dbReference type="EMBL" id="QEA12680.1"/>
    </source>
</evidence>
<sequence>MHLLFVADPLEHFKTYKDTTFAMMREAQRRGHRVAACEPRDLHWRTGSQVEARVREIHLTGRPDAWFAESATPTVALKRFDAVLMRKDPPFDAEYIYATHLLEQAEREGARVFNRPAALRNHPEKLAIMEWPEFIGPTLVTRSAEEIHRFHQEQRDIILKPLDGMGGMGIFRVGPDGLNLGSIIETLNKGGAQTVMVQRYLPEIVEGDKRVLIIGGQPVPYCLARVPQGDDIRGNLAAGARGEARPLSDADRHTAETMGHALAPRGLLLIGLDIIGTHVTEINVTSPTCFQEITEQTGCDVAALFQDALEAALQAY</sequence>
<reference evidence="12 13" key="1">
    <citation type="submission" date="2019-07" db="EMBL/GenBank/DDBJ databases">
        <title>Complete genome sequence of Comamonas sp. NLF 7-7 isolated from livestock.</title>
        <authorList>
            <person name="Kim D.H."/>
            <person name="Kim J.G."/>
        </authorList>
    </citation>
    <scope>NUCLEOTIDE SEQUENCE [LARGE SCALE GENOMIC DNA]</scope>
    <source>
        <strain evidence="12 13">NLF 7-7</strain>
    </source>
</reference>
<name>A0A5B8RT79_9BURK</name>
<dbReference type="PANTHER" id="PTHR21621">
    <property type="entry name" value="RIBOSOMAL PROTEIN S6 MODIFICATION PROTEIN"/>
    <property type="match status" value="1"/>
</dbReference>
<evidence type="ECO:0000256" key="6">
    <source>
        <dbReference type="ARBA" id="ARBA00022741"/>
    </source>
</evidence>
<dbReference type="InterPro" id="IPR011761">
    <property type="entry name" value="ATP-grasp"/>
</dbReference>
<organism evidence="12 13">
    <name type="scientific">Comamonas flocculans</name>
    <dbReference type="NCBI Taxonomy" id="2597701"/>
    <lineage>
        <taxon>Bacteria</taxon>
        <taxon>Pseudomonadati</taxon>
        <taxon>Pseudomonadota</taxon>
        <taxon>Betaproteobacteria</taxon>
        <taxon>Burkholderiales</taxon>
        <taxon>Comamonadaceae</taxon>
        <taxon>Comamonas</taxon>
    </lineage>
</organism>
<comment type="catalytic activity">
    <reaction evidence="10">
        <text>gamma-L-glutamyl-L-cysteine + glycine + ATP = glutathione + ADP + phosphate + H(+)</text>
        <dbReference type="Rhea" id="RHEA:13557"/>
        <dbReference type="ChEBI" id="CHEBI:15378"/>
        <dbReference type="ChEBI" id="CHEBI:30616"/>
        <dbReference type="ChEBI" id="CHEBI:43474"/>
        <dbReference type="ChEBI" id="CHEBI:57305"/>
        <dbReference type="ChEBI" id="CHEBI:57925"/>
        <dbReference type="ChEBI" id="CHEBI:58173"/>
        <dbReference type="ChEBI" id="CHEBI:456216"/>
        <dbReference type="EC" id="6.3.2.3"/>
    </reaction>
</comment>
<comment type="cofactor">
    <cofactor evidence="2">
        <name>Mg(2+)</name>
        <dbReference type="ChEBI" id="CHEBI:18420"/>
    </cofactor>
</comment>
<evidence type="ECO:0000256" key="2">
    <source>
        <dbReference type="ARBA" id="ARBA00001946"/>
    </source>
</evidence>
<dbReference type="EMBL" id="CP042344">
    <property type="protein sequence ID" value="QEA12680.1"/>
    <property type="molecule type" value="Genomic_DNA"/>
</dbReference>
<dbReference type="InterPro" id="IPR016185">
    <property type="entry name" value="PreATP-grasp_dom_sf"/>
</dbReference>
<comment type="pathway">
    <text evidence="10">Sulfur metabolism; glutathione biosynthesis; glutathione from L-cysteine and L-glutamate: step 2/2.</text>
</comment>
<evidence type="ECO:0000313" key="13">
    <source>
        <dbReference type="Proteomes" id="UP000321199"/>
    </source>
</evidence>
<dbReference type="EC" id="6.3.2.3" evidence="10"/>
<dbReference type="Gene3D" id="3.30.1490.20">
    <property type="entry name" value="ATP-grasp fold, A domain"/>
    <property type="match status" value="1"/>
</dbReference>
<dbReference type="InterPro" id="IPR006284">
    <property type="entry name" value="Glut_synth_pro"/>
</dbReference>
<dbReference type="InterPro" id="IPR004215">
    <property type="entry name" value="GSHS_N"/>
</dbReference>
<dbReference type="SUPFAM" id="SSF56059">
    <property type="entry name" value="Glutathione synthetase ATP-binding domain-like"/>
    <property type="match status" value="1"/>
</dbReference>
<dbReference type="AlphaFoldDB" id="A0A5B8RT79"/>
<dbReference type="PROSITE" id="PS50975">
    <property type="entry name" value="ATP_GRASP"/>
    <property type="match status" value="1"/>
</dbReference>
<evidence type="ECO:0000256" key="5">
    <source>
        <dbReference type="ARBA" id="ARBA00022723"/>
    </source>
</evidence>
<dbReference type="Pfam" id="PF02951">
    <property type="entry name" value="GSH-S_N"/>
    <property type="match status" value="1"/>
</dbReference>
<dbReference type="Pfam" id="PF02955">
    <property type="entry name" value="GSH-S_ATP"/>
    <property type="match status" value="1"/>
</dbReference>
<keyword evidence="5" id="KW-0479">Metal-binding</keyword>
<dbReference type="KEGG" id="cof:FOZ74_06400"/>
<evidence type="ECO:0000256" key="10">
    <source>
        <dbReference type="HAMAP-Rule" id="MF_00162"/>
    </source>
</evidence>
<dbReference type="UniPathway" id="UPA00142">
    <property type="reaction ID" value="UER00210"/>
</dbReference>
<evidence type="ECO:0000256" key="7">
    <source>
        <dbReference type="ARBA" id="ARBA00022840"/>
    </source>
</evidence>
<keyword evidence="13" id="KW-1185">Reference proteome</keyword>
<dbReference type="PANTHER" id="PTHR21621:SF4">
    <property type="entry name" value="GLUTATHIONE SYNTHETASE"/>
    <property type="match status" value="1"/>
</dbReference>
<feature type="domain" description="ATP-grasp" evidence="11">
    <location>
        <begin position="125"/>
        <end position="310"/>
    </location>
</feature>
<keyword evidence="6 10" id="KW-0547">Nucleotide-binding</keyword>
<dbReference type="HAMAP" id="MF_00162">
    <property type="entry name" value="GSH_S"/>
    <property type="match status" value="1"/>
</dbReference>
<proteinExistence type="inferred from homology"/>
<evidence type="ECO:0000256" key="8">
    <source>
        <dbReference type="ARBA" id="ARBA00022842"/>
    </source>
</evidence>
<dbReference type="GO" id="GO:0046872">
    <property type="term" value="F:metal ion binding"/>
    <property type="evidence" value="ECO:0007669"/>
    <property type="project" value="UniProtKB-KW"/>
</dbReference>
<dbReference type="NCBIfam" id="TIGR01380">
    <property type="entry name" value="glut_syn"/>
    <property type="match status" value="1"/>
</dbReference>
<dbReference type="GO" id="GO:0005737">
    <property type="term" value="C:cytoplasm"/>
    <property type="evidence" value="ECO:0007669"/>
    <property type="project" value="TreeGrafter"/>
</dbReference>
<dbReference type="SUPFAM" id="SSF52440">
    <property type="entry name" value="PreATP-grasp domain"/>
    <property type="match status" value="1"/>
</dbReference>
<dbReference type="GO" id="GO:0005524">
    <property type="term" value="F:ATP binding"/>
    <property type="evidence" value="ECO:0007669"/>
    <property type="project" value="UniProtKB-UniRule"/>
</dbReference>
<evidence type="ECO:0000259" key="11">
    <source>
        <dbReference type="PROSITE" id="PS50975"/>
    </source>
</evidence>
<evidence type="ECO:0000256" key="4">
    <source>
        <dbReference type="ARBA" id="ARBA00022684"/>
    </source>
</evidence>
<comment type="cofactor">
    <cofactor evidence="1">
        <name>Mn(2+)</name>
        <dbReference type="ChEBI" id="CHEBI:29035"/>
    </cofactor>
</comment>
<dbReference type="InterPro" id="IPR004218">
    <property type="entry name" value="GSHS_ATP-bd"/>
</dbReference>
<evidence type="ECO:0000256" key="1">
    <source>
        <dbReference type="ARBA" id="ARBA00001936"/>
    </source>
</evidence>
<protein>
    <recommendedName>
        <fullName evidence="10">Glutathione synthetase</fullName>
        <ecNumber evidence="10">6.3.2.3</ecNumber>
    </recommendedName>
    <alternativeName>
        <fullName evidence="10">GSH synthetase</fullName>
        <shortName evidence="10">GSH-S</shortName>
        <shortName evidence="10">GSHase</shortName>
    </alternativeName>
    <alternativeName>
        <fullName evidence="10">Glutathione synthase</fullName>
    </alternativeName>
</protein>
<keyword evidence="8" id="KW-0460">Magnesium</keyword>
<evidence type="ECO:0000256" key="3">
    <source>
        <dbReference type="ARBA" id="ARBA00022598"/>
    </source>
</evidence>
<dbReference type="InterPro" id="IPR013815">
    <property type="entry name" value="ATP_grasp_subdomain_1"/>
</dbReference>